<proteinExistence type="inferred from homology"/>
<dbReference type="Pfam" id="PF13458">
    <property type="entry name" value="Peripla_BP_6"/>
    <property type="match status" value="1"/>
</dbReference>
<dbReference type="InterPro" id="IPR028082">
    <property type="entry name" value="Peripla_BP_I"/>
</dbReference>
<dbReference type="OrthoDB" id="9794229at2"/>
<dbReference type="KEGG" id="boz:DBV39_17560"/>
<organism evidence="5 6">
    <name type="scientific">Orrella marina</name>
    <dbReference type="NCBI Taxonomy" id="2163011"/>
    <lineage>
        <taxon>Bacteria</taxon>
        <taxon>Pseudomonadati</taxon>
        <taxon>Pseudomonadota</taxon>
        <taxon>Betaproteobacteria</taxon>
        <taxon>Burkholderiales</taxon>
        <taxon>Alcaligenaceae</taxon>
        <taxon>Orrella</taxon>
    </lineage>
</organism>
<dbReference type="SUPFAM" id="SSF53822">
    <property type="entry name" value="Periplasmic binding protein-like I"/>
    <property type="match status" value="1"/>
</dbReference>
<sequence length="372" mass="39903">MKKVLGVLALCQALVAAPALAQDIKLGAAFPMSGANAEYGEIFSSGVNLGVEHVNADKRLKGTMAVVYEDSQALPTQGVIAANKLINVEETPYILSAFTGVSKALAPLGQRNQVVMINGGGVGPDLAQLGPYFWNVIPLANLEVETMVPFLVNEKGLKRVALVYVDDPLGQAAREVLDKELKAAGGELVGAFSIPATAQQFSGVAARVRDTRPDAVYIASYGNQQVQLVKQLRDNGVSQPLASYSAFSIPSLLNLPEAKGSYFTSQQINLDSPDERTKRMVADYRQKFNKDPNMYAINYYNAVLLYADLVEALQKEGKAITGANLLEQRQKTPTFDFVGSPVSFLEDGTVKSPVQINEIAGDGSFTLLKAGK</sequence>
<gene>
    <name evidence="5" type="ORF">DBV39_17560</name>
</gene>
<dbReference type="Proteomes" id="UP000244571">
    <property type="component" value="Chromosome"/>
</dbReference>
<evidence type="ECO:0000256" key="2">
    <source>
        <dbReference type="ARBA" id="ARBA00022729"/>
    </source>
</evidence>
<reference evidence="5 6" key="1">
    <citation type="submission" date="2018-04" db="EMBL/GenBank/DDBJ databases">
        <title>Bordetella sp. HZ20 isolated from seawater.</title>
        <authorList>
            <person name="Sun C."/>
        </authorList>
    </citation>
    <scope>NUCLEOTIDE SEQUENCE [LARGE SCALE GENOMIC DNA]</scope>
    <source>
        <strain evidence="5 6">HZ20</strain>
    </source>
</reference>
<dbReference type="InterPro" id="IPR051010">
    <property type="entry name" value="BCAA_transport"/>
</dbReference>
<feature type="signal peptide" evidence="3">
    <location>
        <begin position="1"/>
        <end position="21"/>
    </location>
</feature>
<evidence type="ECO:0000313" key="5">
    <source>
        <dbReference type="EMBL" id="AWB35243.1"/>
    </source>
</evidence>
<dbReference type="PANTHER" id="PTHR30483">
    <property type="entry name" value="LEUCINE-SPECIFIC-BINDING PROTEIN"/>
    <property type="match status" value="1"/>
</dbReference>
<keyword evidence="6" id="KW-1185">Reference proteome</keyword>
<keyword evidence="2 3" id="KW-0732">Signal</keyword>
<dbReference type="EMBL" id="CP028901">
    <property type="protein sequence ID" value="AWB35243.1"/>
    <property type="molecule type" value="Genomic_DNA"/>
</dbReference>
<dbReference type="Gene3D" id="3.40.50.2300">
    <property type="match status" value="2"/>
</dbReference>
<evidence type="ECO:0000313" key="6">
    <source>
        <dbReference type="Proteomes" id="UP000244571"/>
    </source>
</evidence>
<dbReference type="RefSeq" id="WP_108622653.1">
    <property type="nucleotide sequence ID" value="NZ_CP028901.1"/>
</dbReference>
<feature type="chain" id="PRO_5015347444" evidence="3">
    <location>
        <begin position="22"/>
        <end position="372"/>
    </location>
</feature>
<feature type="domain" description="Leucine-binding protein" evidence="4">
    <location>
        <begin position="24"/>
        <end position="362"/>
    </location>
</feature>
<dbReference type="PANTHER" id="PTHR30483:SF6">
    <property type="entry name" value="PERIPLASMIC BINDING PROTEIN OF ABC TRANSPORTER FOR NATURAL AMINO ACIDS"/>
    <property type="match status" value="1"/>
</dbReference>
<evidence type="ECO:0000259" key="4">
    <source>
        <dbReference type="Pfam" id="PF13458"/>
    </source>
</evidence>
<accession>A0A2R4XN73</accession>
<protein>
    <submittedName>
        <fullName evidence="5">Branched-chain amino acid ABC transporter substrate-binding protein</fullName>
    </submittedName>
</protein>
<evidence type="ECO:0000256" key="1">
    <source>
        <dbReference type="ARBA" id="ARBA00010062"/>
    </source>
</evidence>
<comment type="similarity">
    <text evidence="1">Belongs to the leucine-binding protein family.</text>
</comment>
<name>A0A2R4XN73_9BURK</name>
<dbReference type="AlphaFoldDB" id="A0A2R4XN73"/>
<evidence type="ECO:0000256" key="3">
    <source>
        <dbReference type="SAM" id="SignalP"/>
    </source>
</evidence>
<dbReference type="InterPro" id="IPR028081">
    <property type="entry name" value="Leu-bd"/>
</dbReference>